<proteinExistence type="predicted"/>
<dbReference type="VEuPathDB" id="FungiDB:HCDG_09117"/>
<reference evidence="2" key="1">
    <citation type="submission" date="2009-05" db="EMBL/GenBank/DDBJ databases">
        <title>The genome sequence of Ajellomyces capsulatus strain H143.</title>
        <authorList>
            <person name="Champion M."/>
            <person name="Cuomo C.A."/>
            <person name="Ma L.-J."/>
            <person name="Henn M.R."/>
            <person name="Sil A."/>
            <person name="Goldman B."/>
            <person name="Young S.K."/>
            <person name="Kodira C.D."/>
            <person name="Zeng Q."/>
            <person name="Koehrsen M."/>
            <person name="Alvarado L."/>
            <person name="Berlin A.M."/>
            <person name="Borenstein D."/>
            <person name="Chen Z."/>
            <person name="Engels R."/>
            <person name="Freedman E."/>
            <person name="Gellesch M."/>
            <person name="Goldberg J."/>
            <person name="Griggs A."/>
            <person name="Gujja S."/>
            <person name="Heiman D.I."/>
            <person name="Hepburn T.A."/>
            <person name="Howarth C."/>
            <person name="Jen D."/>
            <person name="Larson L."/>
            <person name="Lewis B."/>
            <person name="Mehta T."/>
            <person name="Park D."/>
            <person name="Pearson M."/>
            <person name="Roberts A."/>
            <person name="Saif S."/>
            <person name="Shea T.D."/>
            <person name="Shenoy N."/>
            <person name="Sisk P."/>
            <person name="Stolte C."/>
            <person name="Sykes S."/>
            <person name="Walk T."/>
            <person name="White J."/>
            <person name="Yandava C."/>
            <person name="Klein B."/>
            <person name="McEwen J.G."/>
            <person name="Puccia R."/>
            <person name="Goldman G.H."/>
            <person name="Felipe M.S."/>
            <person name="Nino-Vega G."/>
            <person name="San-Blas G."/>
            <person name="Taylor J.W."/>
            <person name="Mendoza L."/>
            <person name="Galagan J.E."/>
            <person name="Nusbaum C."/>
            <person name="Birren B.W."/>
        </authorList>
    </citation>
    <scope>NUCLEOTIDE SEQUENCE [LARGE SCALE GENOMIC DNA]</scope>
    <source>
        <strain evidence="2">H143</strain>
    </source>
</reference>
<dbReference type="Proteomes" id="UP000002624">
    <property type="component" value="Unassembled WGS sequence"/>
</dbReference>
<evidence type="ECO:0000313" key="2">
    <source>
        <dbReference type="Proteomes" id="UP000002624"/>
    </source>
</evidence>
<name>C6HSD6_AJECH</name>
<organism evidence="1 2">
    <name type="scientific">Ajellomyces capsulatus (strain H143)</name>
    <name type="common">Darling's disease fungus</name>
    <name type="synonym">Histoplasma capsulatum</name>
    <dbReference type="NCBI Taxonomy" id="544712"/>
    <lineage>
        <taxon>Eukaryota</taxon>
        <taxon>Fungi</taxon>
        <taxon>Dikarya</taxon>
        <taxon>Ascomycota</taxon>
        <taxon>Pezizomycotina</taxon>
        <taxon>Eurotiomycetes</taxon>
        <taxon>Eurotiomycetidae</taxon>
        <taxon>Onygenales</taxon>
        <taxon>Ajellomycetaceae</taxon>
        <taxon>Histoplasma</taxon>
    </lineage>
</organism>
<dbReference type="AlphaFoldDB" id="C6HSD6"/>
<gene>
    <name evidence="1" type="ORF">HCDG_09117</name>
</gene>
<sequence>MLRGMSSPAAGPINKNNIYGNLGPNLSWVNEKLMINRYVRRDFSLIPPIYQQQSPPSPQTPPFPHPMHPLEYWQTWARSKRETYIWMISRNSGISKIDDHRSSIDDAHYWRCEAVFWFSKSNMRRISAAKFQTQITGGARLIFGETTGL</sequence>
<evidence type="ECO:0000313" key="1">
    <source>
        <dbReference type="EMBL" id="EER36686.1"/>
    </source>
</evidence>
<accession>C6HSD6</accession>
<dbReference type="HOGENOM" id="CLU_146816_0_0_1"/>
<dbReference type="EMBL" id="GG692438">
    <property type="protein sequence ID" value="EER36686.1"/>
    <property type="molecule type" value="Genomic_DNA"/>
</dbReference>
<protein>
    <submittedName>
        <fullName evidence="1">Uncharacterized protein</fullName>
    </submittedName>
</protein>